<dbReference type="InterPro" id="IPR036291">
    <property type="entry name" value="NAD(P)-bd_dom_sf"/>
</dbReference>
<evidence type="ECO:0000313" key="4">
    <source>
        <dbReference type="Proteomes" id="UP000237344"/>
    </source>
</evidence>
<dbReference type="InterPro" id="IPR001509">
    <property type="entry name" value="Epimerase_deHydtase"/>
</dbReference>
<dbReference type="AlphaFoldDB" id="A0A2S3VZC1"/>
<evidence type="ECO:0000313" key="3">
    <source>
        <dbReference type="EMBL" id="POF61952.1"/>
    </source>
</evidence>
<organism evidence="3 4">
    <name type="scientific">Novacetimonas maltaceti</name>
    <dbReference type="NCBI Taxonomy" id="1203393"/>
    <lineage>
        <taxon>Bacteria</taxon>
        <taxon>Pseudomonadati</taxon>
        <taxon>Pseudomonadota</taxon>
        <taxon>Alphaproteobacteria</taxon>
        <taxon>Acetobacterales</taxon>
        <taxon>Acetobacteraceae</taxon>
        <taxon>Novacetimonas</taxon>
    </lineage>
</organism>
<sequence length="333" mass="36822">MRVLVTGSAGFIGFHVARRLLEEGHEVIGIDGLTSYYDVALKRRRHAILCTNPRFVAHEIMLEDRAALARVLEGARIGTIIHLAAQAGVRYGAHRPDTYIDSNIVGTSNLLDLARGMTLDHVLLASTSSVYGPATELPFAETERCDYPISLYAATKKATEVLAHSFSHLSGTPVTALRFFTVYGTWGRPDMALFLFVDAILRGRAIDVYGNGQMERDFTYIDDVVESVFRLLPCVPVSGDGATACSPVAPYRVVNVGNGQPVPLMDFVHQIETCLGRTARTRFLPMQPGDMKRTWADASLLGRLTGFRPETPLRVGVERFVAWYQDYYARHDG</sequence>
<reference evidence="3 4" key="1">
    <citation type="submission" date="2018-01" db="EMBL/GenBank/DDBJ databases">
        <title>Draft Genome Sequence of Komagataeibacter maltaceti LMG 1529, a Vinegar Producing Acetic Acid Bacterium Isolated from Malt Vinegar Brewery Acetifiers.</title>
        <authorList>
            <person name="Zhang Q."/>
            <person name="Hollensteiner J."/>
            <person name="Poehlein A."/>
            <person name="Daniel R."/>
        </authorList>
    </citation>
    <scope>NUCLEOTIDE SEQUENCE [LARGE SCALE GENOMIC DNA]</scope>
    <source>
        <strain evidence="3 4">LMG 1529</strain>
    </source>
</reference>
<feature type="domain" description="NAD-dependent epimerase/dehydratase" evidence="2">
    <location>
        <begin position="3"/>
        <end position="232"/>
    </location>
</feature>
<keyword evidence="3" id="KW-0456">Lyase</keyword>
<dbReference type="Gene3D" id="3.40.50.720">
    <property type="entry name" value="NAD(P)-binding Rossmann-like Domain"/>
    <property type="match status" value="1"/>
</dbReference>
<dbReference type="Pfam" id="PF01370">
    <property type="entry name" value="Epimerase"/>
    <property type="match status" value="1"/>
</dbReference>
<keyword evidence="4" id="KW-1185">Reference proteome</keyword>
<dbReference type="RefSeq" id="WP_110095952.1">
    <property type="nucleotide sequence ID" value="NZ_NKUE01000028.1"/>
</dbReference>
<dbReference type="PRINTS" id="PR01713">
    <property type="entry name" value="NUCEPIMERASE"/>
</dbReference>
<evidence type="ECO:0000256" key="1">
    <source>
        <dbReference type="ARBA" id="ARBA00023027"/>
    </source>
</evidence>
<accession>A0A2S3VZC1</accession>
<dbReference type="OrthoDB" id="9801785at2"/>
<proteinExistence type="predicted"/>
<keyword evidence="1" id="KW-0520">NAD</keyword>
<evidence type="ECO:0000259" key="2">
    <source>
        <dbReference type="Pfam" id="PF01370"/>
    </source>
</evidence>
<dbReference type="GO" id="GO:0008460">
    <property type="term" value="F:dTDP-glucose 4,6-dehydratase activity"/>
    <property type="evidence" value="ECO:0007669"/>
    <property type="project" value="UniProtKB-EC"/>
</dbReference>
<dbReference type="PANTHER" id="PTHR43574">
    <property type="entry name" value="EPIMERASE-RELATED"/>
    <property type="match status" value="1"/>
</dbReference>
<dbReference type="EMBL" id="POTC01000038">
    <property type="protein sequence ID" value="POF61952.1"/>
    <property type="molecule type" value="Genomic_DNA"/>
</dbReference>
<dbReference type="SUPFAM" id="SSF51735">
    <property type="entry name" value="NAD(P)-binding Rossmann-fold domains"/>
    <property type="match status" value="1"/>
</dbReference>
<dbReference type="EC" id="4.2.1.46" evidence="3"/>
<dbReference type="Proteomes" id="UP000237344">
    <property type="component" value="Unassembled WGS sequence"/>
</dbReference>
<comment type="caution">
    <text evidence="3">The sequence shown here is derived from an EMBL/GenBank/DDBJ whole genome shotgun (WGS) entry which is preliminary data.</text>
</comment>
<protein>
    <submittedName>
        <fullName evidence="3">dTDP-glucose 4,6-dehydratase 2</fullName>
        <ecNumber evidence="3">4.2.1.46</ecNumber>
    </submittedName>
</protein>
<name>A0A2S3VZC1_9PROT</name>
<gene>
    <name evidence="3" type="primary">rffG_2</name>
    <name evidence="3" type="ORF">KMAL_23990</name>
</gene>